<dbReference type="OrthoDB" id="541336at2759"/>
<evidence type="ECO:0000313" key="5">
    <source>
        <dbReference type="Proteomes" id="UP000613740"/>
    </source>
</evidence>
<feature type="compositionally biased region" description="Gly residues" evidence="2">
    <location>
        <begin position="2502"/>
        <end position="2515"/>
    </location>
</feature>
<feature type="region of interest" description="Disordered" evidence="2">
    <location>
        <begin position="786"/>
        <end position="830"/>
    </location>
</feature>
<dbReference type="SUPFAM" id="SSF158791">
    <property type="entry name" value="MgtE N-terminal domain-like"/>
    <property type="match status" value="3"/>
</dbReference>
<feature type="coiled-coil region" evidence="1">
    <location>
        <begin position="888"/>
        <end position="942"/>
    </location>
</feature>
<feature type="compositionally biased region" description="Gly residues" evidence="2">
    <location>
        <begin position="1839"/>
        <end position="1849"/>
    </location>
</feature>
<keyword evidence="5" id="KW-1185">Reference proteome</keyword>
<feature type="compositionally biased region" description="Gly residues" evidence="2">
    <location>
        <begin position="1557"/>
        <end position="1571"/>
    </location>
</feature>
<feature type="region of interest" description="Disordered" evidence="2">
    <location>
        <begin position="1325"/>
        <end position="1348"/>
    </location>
</feature>
<feature type="compositionally biased region" description="Gly residues" evidence="2">
    <location>
        <begin position="1457"/>
        <end position="1475"/>
    </location>
</feature>
<feature type="compositionally biased region" description="Gly residues" evidence="2">
    <location>
        <begin position="786"/>
        <end position="816"/>
    </location>
</feature>
<keyword evidence="1" id="KW-0175">Coiled coil</keyword>
<feature type="compositionally biased region" description="Low complexity" evidence="2">
    <location>
        <begin position="1613"/>
        <end position="1630"/>
    </location>
</feature>
<dbReference type="Pfam" id="PF03448">
    <property type="entry name" value="MgtE_N"/>
    <property type="match status" value="1"/>
</dbReference>
<feature type="region of interest" description="Disordered" evidence="2">
    <location>
        <begin position="1540"/>
        <end position="1571"/>
    </location>
</feature>
<sequence>MSKLTDFSLVPLSERRNAGSRQPQSPGAAGNSPGQSQGLGRAVTGDSYGSGSPSRGLPLHRMGGGGPFPPVPRPGGASSSTYVLAGGAAGGPRRSPLVASTGSLFPEASRGPGGGGGGDGGGGWQDGGGGGGEPNSGGSPGVAWFPGTTVLPRLDANGTFGSGAGGERTPQRLPSPQHFKPSGAVAGGGGAGGSPAQTSRRGSRSRSPPHAPRSPRDTPLSALAAAGAAAAAAAGGGGGGPQHQGQTITWAHVREAQQHALVESAGLLKPQANYTIQMPLPASAYGGGGGGGGGGQPFYPQQQQQPQAIAAQGSYTDYEGLSGGGPSSLSLTYPGSRTARGSGGALAAVAAAPAVAPLDLSEMDRDLRGREASLLGGGGGGGGLNRSSWSVSAGTNPAGGGGGGGGGGAAAMDGGGGGGHRMGSPGRGFRDGGGHQVVAGSVASGLLAYEGLVGPQFGSLGLVEGPLSGYGAGGGGGGGGSFLALSAVSGYTPAQLSQLQAAQSAVHTLQRRTLLLRLPHCWGGLGLELPAMVVQSGGGACLLVLPSDKPPARSEALAVEALLLDMLRDPGAAAARSAAWRADMLAALCADAITSLNQAAKTRQSGKAGGGGGAAATGAGAGGGGGGGVEWQLRGLSGIQLMTPPILAPFTTLLQGSLQEKSQSVDVQQRPGLFTAHTRRGVPPHTGSGLGGGGGAYSPYSTAAAAMAAAHGYGSVNSSGMGMMTAAATYGDGAGDLNAAGSAAAMAHRMRASAPGVGGGGGALQVQLSSSSLSGLAGGRAVSGRAGAGGKAASGEEGSSGAGAGGAGGGGGGGEAAGAEPAAAAGGGGGGGGGGGLNMSAQASAALTVGTCICMADIVRQVEVGCGERGRALAGVWNAFVAAHQESVDALHRRAAAQQAEIHELSKRLGDRHDFAREMEMLEFLKRENARFKSREAELLAKGILSMQAAPGARDGSRMVVKAGGALGEALDGELSGRIAQLRWRHALQVLGTRTHKVAFKSGAEFQPPLVPTPRIAAGGPEAEAMVSKLNLFHKLTLAVERATARRRAFGRGRNADAAARMYAAGDGDGDGGGGPAAPTSADLAAAALSAGAGLSAKLLEGLDAEDTAKLLANLNVEAQVLLLAMLPELRRAEVLAAMSDQDRAQVVVVMSSVMRAHTAHILGRGMWAVTMRAVKDSPPLGARMLTGMDTAQAVDELLSWAAAEQLDVLAAMDAPHAARILAAAPLDVRQRLLAALPPHIAANIVSAMLPPPAAASLNSLEPNAAVAILLAMDPSSAAALLQELGAVKAAEALLGMESLEARQNILECMQPRVAAETVLEMDTQAGTSGSAPGGSSGGSGAGAEGVAPPGAGLDAAGVMYPGTEALGEMASPSADRIMGFMNVQDKAAVLSRMDPDKAAELLALLSPSESVALLACLSDTSTALVVEALRQEDRNALMKVLTNASGGKGHGHGRNGKGQGKSGGGGGKGGGKGGRQAANSKSQGHNPPSITPTSLRPPRSPAASAASAAAHLAADFPSPPGRGIKPAMAQSMSRAMDVYAGEGSASEGSEGDGEEGYGGGGGGGRMHGSVAGGDGADAVAAAEAVARLRRRSSVSPVPLLAELSLSLSRRAAEAGAGAQPPAAHSHAGPVGKPPRAPGSITAAAGLTSVAAAAAAALSNSRRNSAASGGAGGASDGGEQVELSDGGASGSEDEEEDDDDDEDDIPAASQRAGGGGAKGSVRIAGGGAAAVRRHRSSDLEAQLAAGRNRSARQSLTGRGAQSMAAARDARGDGAGAGGRTASNAGTRTAPLSRSTTFAVHGDGDGGGEGGGGGGGGGGRDPSSLRMLKSALRNNQHQGQRGGGGGGGSKGTSSDIGHLLRAASHTHAAGAAGGGGGGGGLAAPASTGHMLSQLDSGGGAAPAAAAAAAQSSVLGRAPKNVRLATAMMQHRNARPRPKGWLMGLVESIYKEGEALLRKMGRMEALRRQSVPEIVFAHFSNKYGQRSLVDEYAACLANTLALHRSEDLRLDTFARFLSEEWDFATFIEFINANSLALQPGKVLCIEYPREAGRDEAYPWLCSTKATAIADGVLGPRAGPVRDAFNAALMSVSVPADDADVDKLRRDPRYAAAAQDAAAGAGPPPPERFHRLPRPRFLALLAAEIARVNAAIGRIARGRFEVLDGQGSGCVPAAAAGGYLAGVIAPNAPRSGNLVVQEATVAFVSNALAYQLEPGAAPEAVALAANAAAAAASDAPIGLDAWVAASVQCTALRDHVKLHTLRPMRLGEDGDDDDGGLLGGFLLGLTRRHTRLMAARLRDWARTAARGTASGGGGGGAAGDATNRSQKGGGGNSSSGGADAALVLDLSAAVDKAASGGEKFRAYAQMLVAIIKQQVTAVMAMLTGADGAGAAGDSAAGELEDALCRLEDCAIIMLRQARYLLECPDLDVTYDRVKRLPLQARLAAVGRAILVWRQHEDTVQNLAAMVVQSVWRNWRSQRAKRLAAEAAEAGAALVEELAEEPSGSLSGGGGGTSSGGGLSSRVVSRVVTVTASSLIGRQGSTGLGPAAAGASGGGGQG</sequence>
<feature type="region of interest" description="Disordered" evidence="2">
    <location>
        <begin position="1"/>
        <end position="219"/>
    </location>
</feature>
<dbReference type="InterPro" id="IPR006668">
    <property type="entry name" value="Mg_transptr_MgtE_intracell_dom"/>
</dbReference>
<feature type="region of interest" description="Disordered" evidence="2">
    <location>
        <begin position="1613"/>
        <end position="1855"/>
    </location>
</feature>
<reference evidence="4" key="1">
    <citation type="journal article" date="2020" name="bioRxiv">
        <title>Comparative genomics of Chlamydomonas.</title>
        <authorList>
            <person name="Craig R.J."/>
            <person name="Hasan A.R."/>
            <person name="Ness R.W."/>
            <person name="Keightley P.D."/>
        </authorList>
    </citation>
    <scope>NUCLEOTIDE SEQUENCE</scope>
    <source>
        <strain evidence="4">CCAP 11/173</strain>
    </source>
</reference>
<feature type="compositionally biased region" description="Gly residues" evidence="2">
    <location>
        <begin position="1804"/>
        <end position="1819"/>
    </location>
</feature>
<feature type="compositionally biased region" description="Gly residues" evidence="2">
    <location>
        <begin position="375"/>
        <end position="384"/>
    </location>
</feature>
<feature type="compositionally biased region" description="Gly residues" evidence="2">
    <location>
        <begin position="1332"/>
        <end position="1344"/>
    </location>
</feature>
<feature type="region of interest" description="Disordered" evidence="2">
    <location>
        <begin position="287"/>
        <end position="308"/>
    </location>
</feature>
<feature type="region of interest" description="Disordered" evidence="2">
    <location>
        <begin position="2496"/>
        <end position="2516"/>
    </location>
</feature>
<feature type="compositionally biased region" description="Gly residues" evidence="2">
    <location>
        <begin position="2306"/>
        <end position="2315"/>
    </location>
</feature>
<feature type="compositionally biased region" description="Gly residues" evidence="2">
    <location>
        <begin position="1712"/>
        <end position="1728"/>
    </location>
</feature>
<feature type="region of interest" description="Disordered" evidence="2">
    <location>
        <begin position="372"/>
        <end position="433"/>
    </location>
</feature>
<dbReference type="InterPro" id="IPR038076">
    <property type="entry name" value="MgtE_N_sf"/>
</dbReference>
<proteinExistence type="predicted"/>
<protein>
    <recommendedName>
        <fullName evidence="3">Magnesium transporter MgtE intracellular domain-containing protein</fullName>
    </recommendedName>
</protein>
<feature type="compositionally biased region" description="Acidic residues" evidence="2">
    <location>
        <begin position="1691"/>
        <end position="1705"/>
    </location>
</feature>
<organism evidence="4 5">
    <name type="scientific">Chlamydomonas schloesseri</name>
    <dbReference type="NCBI Taxonomy" id="2026947"/>
    <lineage>
        <taxon>Eukaryota</taxon>
        <taxon>Viridiplantae</taxon>
        <taxon>Chlorophyta</taxon>
        <taxon>core chlorophytes</taxon>
        <taxon>Chlorophyceae</taxon>
        <taxon>CS clade</taxon>
        <taxon>Chlamydomonadales</taxon>
        <taxon>Chlamydomonadaceae</taxon>
        <taxon>Chlamydomonas</taxon>
    </lineage>
</organism>
<feature type="compositionally biased region" description="Low complexity" evidence="2">
    <location>
        <begin position="1642"/>
        <end position="1668"/>
    </location>
</feature>
<evidence type="ECO:0000256" key="2">
    <source>
        <dbReference type="SAM" id="MobiDB-lite"/>
    </source>
</evidence>
<feature type="compositionally biased region" description="Gly residues" evidence="2">
    <location>
        <begin position="287"/>
        <end position="296"/>
    </location>
</feature>
<feature type="compositionally biased region" description="Low complexity" evidence="2">
    <location>
        <begin position="1488"/>
        <end position="1517"/>
    </location>
</feature>
<feature type="compositionally biased region" description="Gly residues" evidence="2">
    <location>
        <begin position="111"/>
        <end position="140"/>
    </location>
</feature>
<dbReference type="PANTHER" id="PTHR31535">
    <property type="match status" value="1"/>
</dbReference>
<gene>
    <name evidence="4" type="ORF">HYH02_012092</name>
</gene>
<feature type="compositionally biased region" description="Low complexity" evidence="2">
    <location>
        <begin position="297"/>
        <end position="308"/>
    </location>
</feature>
<evidence type="ECO:0000259" key="3">
    <source>
        <dbReference type="Pfam" id="PF03448"/>
    </source>
</evidence>
<comment type="caution">
    <text evidence="4">The sequence shown here is derived from an EMBL/GenBank/DDBJ whole genome shotgun (WGS) entry which is preliminary data.</text>
</comment>
<dbReference type="EMBL" id="JAEHOD010000055">
    <property type="protein sequence ID" value="KAG2434892.1"/>
    <property type="molecule type" value="Genomic_DNA"/>
</dbReference>
<accession>A0A835VZD1</accession>
<feature type="region of interest" description="Disordered" evidence="2">
    <location>
        <begin position="1444"/>
        <end position="1527"/>
    </location>
</feature>
<dbReference type="Gene3D" id="1.25.60.10">
    <property type="entry name" value="MgtE N-terminal domain-like"/>
    <property type="match status" value="1"/>
</dbReference>
<feature type="region of interest" description="Disordered" evidence="2">
    <location>
        <begin position="2533"/>
        <end position="2554"/>
    </location>
</feature>
<feature type="region of interest" description="Disordered" evidence="2">
    <location>
        <begin position="2303"/>
        <end position="2331"/>
    </location>
</feature>
<dbReference type="Proteomes" id="UP000613740">
    <property type="component" value="Unassembled WGS sequence"/>
</dbReference>
<name>A0A835VZD1_9CHLO</name>
<feature type="compositionally biased region" description="Polar residues" evidence="2">
    <location>
        <begin position="1780"/>
        <end position="1797"/>
    </location>
</feature>
<dbReference type="PANTHER" id="PTHR31535:SF3">
    <property type="entry name" value="REGULATORY PROTEIN ZESTE"/>
    <property type="match status" value="1"/>
</dbReference>
<feature type="compositionally biased region" description="Gly residues" evidence="2">
    <location>
        <begin position="397"/>
        <end position="421"/>
    </location>
</feature>
<feature type="domain" description="Magnesium transporter MgtE intracellular" evidence="3">
    <location>
        <begin position="1190"/>
        <end position="1283"/>
    </location>
</feature>
<evidence type="ECO:0000313" key="4">
    <source>
        <dbReference type="EMBL" id="KAG2434892.1"/>
    </source>
</evidence>
<evidence type="ECO:0000256" key="1">
    <source>
        <dbReference type="SAM" id="Coils"/>
    </source>
</evidence>